<reference evidence="3" key="1">
    <citation type="journal article" date="2019" name="Int. J. Syst. Evol. Microbiol.">
        <title>The Global Catalogue of Microorganisms (GCM) 10K type strain sequencing project: providing services to taxonomists for standard genome sequencing and annotation.</title>
        <authorList>
            <consortium name="The Broad Institute Genomics Platform"/>
            <consortium name="The Broad Institute Genome Sequencing Center for Infectious Disease"/>
            <person name="Wu L."/>
            <person name="Ma J."/>
        </authorList>
    </citation>
    <scope>NUCLEOTIDE SEQUENCE [LARGE SCALE GENOMIC DNA]</scope>
    <source>
        <strain evidence="3">CGMCC 1.12778</strain>
    </source>
</reference>
<feature type="compositionally biased region" description="Pro residues" evidence="1">
    <location>
        <begin position="125"/>
        <end position="135"/>
    </location>
</feature>
<protein>
    <recommendedName>
        <fullName evidence="4">Pyruvate, water dikinase</fullName>
    </recommendedName>
</protein>
<dbReference type="Proteomes" id="UP000643279">
    <property type="component" value="Unassembled WGS sequence"/>
</dbReference>
<keyword evidence="3" id="KW-1185">Reference proteome</keyword>
<evidence type="ECO:0000256" key="1">
    <source>
        <dbReference type="SAM" id="MobiDB-lite"/>
    </source>
</evidence>
<dbReference type="RefSeq" id="WP_188573410.1">
    <property type="nucleotide sequence ID" value="NZ_BMFW01000036.1"/>
</dbReference>
<comment type="caution">
    <text evidence="2">The sequence shown here is derived from an EMBL/GenBank/DDBJ whole genome shotgun (WGS) entry which is preliminary data.</text>
</comment>
<feature type="region of interest" description="Disordered" evidence="1">
    <location>
        <begin position="111"/>
        <end position="166"/>
    </location>
</feature>
<dbReference type="SUPFAM" id="SSF56059">
    <property type="entry name" value="Glutathione synthetase ATP-binding domain-like"/>
    <property type="match status" value="1"/>
</dbReference>
<dbReference type="EMBL" id="BMFW01000036">
    <property type="protein sequence ID" value="GGI01621.1"/>
    <property type="molecule type" value="Genomic_DNA"/>
</dbReference>
<organism evidence="2 3">
    <name type="scientific">Arthrobacter liuii</name>
    <dbReference type="NCBI Taxonomy" id="1476996"/>
    <lineage>
        <taxon>Bacteria</taxon>
        <taxon>Bacillati</taxon>
        <taxon>Actinomycetota</taxon>
        <taxon>Actinomycetes</taxon>
        <taxon>Micrococcales</taxon>
        <taxon>Micrococcaceae</taxon>
        <taxon>Arthrobacter</taxon>
    </lineage>
</organism>
<proteinExistence type="predicted"/>
<evidence type="ECO:0000313" key="3">
    <source>
        <dbReference type="Proteomes" id="UP000643279"/>
    </source>
</evidence>
<sequence length="166" mass="17116">MASVSPVPEPGGAGANLVVELRQAASASLAAVGGKALNLGRLAAADFPVTPGFCLTTAAYRKAAQAGLAAFLSKYGHRAVAEIDLGMPRWAEEPDHLLGMISNYLRVEDPEQAPDGRAEPEYTKVPPPVQAPAPQGPGGRRGRSSSVCRATSSRRTRHAPGLAPAA</sequence>
<dbReference type="PANTHER" id="PTHR43615">
    <property type="entry name" value="PHOSPHOENOLPYRUVATE SYNTHASE-RELATED"/>
    <property type="match status" value="1"/>
</dbReference>
<dbReference type="Gene3D" id="3.30.1490.20">
    <property type="entry name" value="ATP-grasp fold, A domain"/>
    <property type="match status" value="1"/>
</dbReference>
<dbReference type="InterPro" id="IPR051549">
    <property type="entry name" value="PEP_Utilizing_Enz"/>
</dbReference>
<dbReference type="InterPro" id="IPR013815">
    <property type="entry name" value="ATP_grasp_subdomain_1"/>
</dbReference>
<feature type="compositionally biased region" description="Basic and acidic residues" evidence="1">
    <location>
        <begin position="111"/>
        <end position="122"/>
    </location>
</feature>
<name>A0ABQ2AZY2_9MICC</name>
<accession>A0ABQ2AZY2</accession>
<evidence type="ECO:0000313" key="2">
    <source>
        <dbReference type="EMBL" id="GGI01621.1"/>
    </source>
</evidence>
<dbReference type="PANTHER" id="PTHR43615:SF1">
    <property type="entry name" value="PPDK_N DOMAIN-CONTAINING PROTEIN"/>
    <property type="match status" value="1"/>
</dbReference>
<evidence type="ECO:0008006" key="4">
    <source>
        <dbReference type="Google" id="ProtNLM"/>
    </source>
</evidence>
<gene>
    <name evidence="2" type="ORF">GCM10007170_41480</name>
</gene>